<keyword evidence="1" id="KW-0433">Leucine-rich repeat</keyword>
<dbReference type="PANTHER" id="PTHR46084:SF4">
    <property type="entry name" value="PROTEIN KINASE DOMAIN-CONTAINING PROTEIN"/>
    <property type="match status" value="1"/>
</dbReference>
<accession>A0A9W7JJR7</accession>
<dbReference type="GO" id="GO:0005524">
    <property type="term" value="F:ATP binding"/>
    <property type="evidence" value="ECO:0007669"/>
    <property type="project" value="InterPro"/>
</dbReference>
<keyword evidence="2 9" id="KW-0812">Transmembrane</keyword>
<evidence type="ECO:0000313" key="12">
    <source>
        <dbReference type="Proteomes" id="UP001165190"/>
    </source>
</evidence>
<evidence type="ECO:0000313" key="11">
    <source>
        <dbReference type="EMBL" id="GMJ14477.1"/>
    </source>
</evidence>
<dbReference type="GO" id="GO:0004672">
    <property type="term" value="F:protein kinase activity"/>
    <property type="evidence" value="ECO:0007669"/>
    <property type="project" value="InterPro"/>
</dbReference>
<evidence type="ECO:0000256" key="2">
    <source>
        <dbReference type="ARBA" id="ARBA00022692"/>
    </source>
</evidence>
<keyword evidence="6 9" id="KW-0472">Membrane</keyword>
<feature type="compositionally biased region" description="Low complexity" evidence="8">
    <location>
        <begin position="268"/>
        <end position="277"/>
    </location>
</feature>
<dbReference type="SUPFAM" id="SSF52058">
    <property type="entry name" value="L domain-like"/>
    <property type="match status" value="1"/>
</dbReference>
<evidence type="ECO:0000256" key="4">
    <source>
        <dbReference type="ARBA" id="ARBA00022737"/>
    </source>
</evidence>
<feature type="compositionally biased region" description="Pro residues" evidence="8">
    <location>
        <begin position="229"/>
        <end position="241"/>
    </location>
</feature>
<dbReference type="Pfam" id="PF13855">
    <property type="entry name" value="LRR_8"/>
    <property type="match status" value="1"/>
</dbReference>
<dbReference type="EMBL" id="BSYR01000069">
    <property type="protein sequence ID" value="GMJ14477.1"/>
    <property type="molecule type" value="Genomic_DNA"/>
</dbReference>
<dbReference type="SUPFAM" id="SSF56112">
    <property type="entry name" value="Protein kinase-like (PK-like)"/>
    <property type="match status" value="1"/>
</dbReference>
<proteinExistence type="predicted"/>
<dbReference type="AlphaFoldDB" id="A0A9W7JJR7"/>
<dbReference type="InterPro" id="IPR000719">
    <property type="entry name" value="Prot_kinase_dom"/>
</dbReference>
<feature type="transmembrane region" description="Helical" evidence="9">
    <location>
        <begin position="316"/>
        <end position="338"/>
    </location>
</feature>
<dbReference type="Gene3D" id="3.30.200.20">
    <property type="entry name" value="Phosphorylase Kinase, domain 1"/>
    <property type="match status" value="1"/>
</dbReference>
<dbReference type="FunFam" id="3.80.10.10:FF:000400">
    <property type="entry name" value="Nuclear pore complex protein NUP107"/>
    <property type="match status" value="1"/>
</dbReference>
<comment type="caution">
    <text evidence="11">The sequence shown here is derived from an EMBL/GenBank/DDBJ whole genome shotgun (WGS) entry which is preliminary data.</text>
</comment>
<dbReference type="FunFam" id="3.30.200.20:FF:000489">
    <property type="entry name" value="Inactive receptor-like serine/threonine-protein kinase"/>
    <property type="match status" value="1"/>
</dbReference>
<dbReference type="Gene3D" id="1.10.510.10">
    <property type="entry name" value="Transferase(Phosphotransferase) domain 1"/>
    <property type="match status" value="1"/>
</dbReference>
<comment type="subcellular location">
    <subcellularLocation>
        <location evidence="7">Endomembrane system</location>
        <topology evidence="7">Single-pass type I membrane protein</topology>
    </subcellularLocation>
</comment>
<evidence type="ECO:0000256" key="8">
    <source>
        <dbReference type="SAM" id="MobiDB-lite"/>
    </source>
</evidence>
<dbReference type="Proteomes" id="UP001165190">
    <property type="component" value="Unassembled WGS sequence"/>
</dbReference>
<evidence type="ECO:0000256" key="9">
    <source>
        <dbReference type="SAM" id="Phobius"/>
    </source>
</evidence>
<dbReference type="InterPro" id="IPR001611">
    <property type="entry name" value="Leu-rich_rpt"/>
</dbReference>
<keyword evidence="4" id="KW-0677">Repeat</keyword>
<keyword evidence="5 9" id="KW-1133">Transmembrane helix</keyword>
<name>A0A9W7JJR7_HIBTR</name>
<organism evidence="11 12">
    <name type="scientific">Hibiscus trionum</name>
    <name type="common">Flower of an hour</name>
    <dbReference type="NCBI Taxonomy" id="183268"/>
    <lineage>
        <taxon>Eukaryota</taxon>
        <taxon>Viridiplantae</taxon>
        <taxon>Streptophyta</taxon>
        <taxon>Embryophyta</taxon>
        <taxon>Tracheophyta</taxon>
        <taxon>Spermatophyta</taxon>
        <taxon>Magnoliopsida</taxon>
        <taxon>eudicotyledons</taxon>
        <taxon>Gunneridae</taxon>
        <taxon>Pentapetalae</taxon>
        <taxon>rosids</taxon>
        <taxon>malvids</taxon>
        <taxon>Malvales</taxon>
        <taxon>Malvaceae</taxon>
        <taxon>Malvoideae</taxon>
        <taxon>Hibiscus</taxon>
    </lineage>
</organism>
<evidence type="ECO:0000256" key="3">
    <source>
        <dbReference type="ARBA" id="ARBA00022729"/>
    </source>
</evidence>
<dbReference type="Pfam" id="PF08263">
    <property type="entry name" value="LRRNT_2"/>
    <property type="match status" value="1"/>
</dbReference>
<dbReference type="GO" id="GO:0012505">
    <property type="term" value="C:endomembrane system"/>
    <property type="evidence" value="ECO:0007669"/>
    <property type="project" value="UniProtKB-SubCell"/>
</dbReference>
<dbReference type="InterPro" id="IPR013210">
    <property type="entry name" value="LRR_N_plant-typ"/>
</dbReference>
<dbReference type="Pfam" id="PF07714">
    <property type="entry name" value="PK_Tyr_Ser-Thr"/>
    <property type="match status" value="1"/>
</dbReference>
<evidence type="ECO:0000256" key="6">
    <source>
        <dbReference type="ARBA" id="ARBA00023136"/>
    </source>
</evidence>
<evidence type="ECO:0000256" key="7">
    <source>
        <dbReference type="ARBA" id="ARBA00046288"/>
    </source>
</evidence>
<dbReference type="InterPro" id="IPR032675">
    <property type="entry name" value="LRR_dom_sf"/>
</dbReference>
<dbReference type="PROSITE" id="PS50011">
    <property type="entry name" value="PROTEIN_KINASE_DOM"/>
    <property type="match status" value="1"/>
</dbReference>
<keyword evidence="3" id="KW-0732">Signal</keyword>
<dbReference type="Gene3D" id="3.80.10.10">
    <property type="entry name" value="Ribonuclease Inhibitor"/>
    <property type="match status" value="1"/>
</dbReference>
<evidence type="ECO:0000259" key="10">
    <source>
        <dbReference type="PROSITE" id="PS50011"/>
    </source>
</evidence>
<protein>
    <submittedName>
        <fullName evidence="11">Male Disoverer 2, morphogenesis of root hair 1</fullName>
    </submittedName>
</protein>
<feature type="compositionally biased region" description="Low complexity" evidence="8">
    <location>
        <begin position="288"/>
        <end position="311"/>
    </location>
</feature>
<feature type="region of interest" description="Disordered" evidence="8">
    <location>
        <begin position="221"/>
        <end position="311"/>
    </location>
</feature>
<reference evidence="11" key="1">
    <citation type="submission" date="2023-05" db="EMBL/GenBank/DDBJ databases">
        <title>Genome and transcriptome analyses reveal genes involved in the formation of fine ridges on petal epidermal cells in Hibiscus trionum.</title>
        <authorList>
            <person name="Koshimizu S."/>
            <person name="Masuda S."/>
            <person name="Ishii T."/>
            <person name="Shirasu K."/>
            <person name="Hoshino A."/>
            <person name="Arita M."/>
        </authorList>
    </citation>
    <scope>NUCLEOTIDE SEQUENCE</scope>
    <source>
        <strain evidence="11">Hamamatsu line</strain>
    </source>
</reference>
<dbReference type="InterPro" id="IPR001245">
    <property type="entry name" value="Ser-Thr/Tyr_kinase_cat_dom"/>
</dbReference>
<evidence type="ECO:0000256" key="5">
    <source>
        <dbReference type="ARBA" id="ARBA00022989"/>
    </source>
</evidence>
<dbReference type="InterPro" id="IPR011009">
    <property type="entry name" value="Kinase-like_dom_sf"/>
</dbReference>
<evidence type="ECO:0000256" key="1">
    <source>
        <dbReference type="ARBA" id="ARBA00022614"/>
    </source>
</evidence>
<sequence length="671" mass="74011">MDKNWKFVRLKQNSRVVLLLFFLCQTFVCWSLNEEGLALLRLKGRIVNDPFCSLSNWKEKDGEVDHCSWFGVECSDGKVVVLNLKDLCLEGTLAPEVGSLLHIKSIILRNNSFTGIIPEGIGELEELEVLDLGYNNFSGPVPPKLGSNLSLTILLLDNNELLSSFSPEIYELQKLSETQVDENQLSKAAKLPCKQKFNTWNVGKTEDAMQRKLLQERSPFINFNLSSPPRGPPGAPTPPAHVEPSGNGTFRRDVPVNRSSSPAPSPSTPNASAPFPSLSNPNASAPFPSLSIPNSSAPSPSGNNPTSSSSNHHTTILVGAIGGGGVFLLILIAIAYLFKTSKVSTVKPWAIGLSGQLQKAFVTGIPKLKRSELEAACEDFSNVISSSTVAIVYKGTLSTGIEVSVVSVPVKSAKDWSKNLETQFRKKIEMLSRVNHKNFSNLVGYCEEVEPFTRMMVFEYAPNGTLFEHLHIKESEHLDWATRLRIMVGMASCLEHMHQLNPPLPHSNLSSSAVNLTEDYAAKISDPFSWNKITAAESEADRKKHSDTPLPSLESNVYTFGVLLFEIVTGRMPYLVDDNGSLDDWASDYLRRDQALMEMVDPTLNSFDADQVEKIGVVIKSCVRPEPRQRPDMREVSARLREITAITPEGAIPKPHPLRWAELEIMSTEAS</sequence>
<dbReference type="PANTHER" id="PTHR46084">
    <property type="entry name" value="PROTEIN MALE DISCOVERER 2"/>
    <property type="match status" value="1"/>
</dbReference>
<dbReference type="OrthoDB" id="291737at2759"/>
<keyword evidence="12" id="KW-1185">Reference proteome</keyword>
<feature type="domain" description="Protein kinase" evidence="10">
    <location>
        <begin position="378"/>
        <end position="659"/>
    </location>
</feature>
<gene>
    <name evidence="11" type="ORF">HRI_005116900</name>
</gene>